<protein>
    <submittedName>
        <fullName evidence="5">Uncharacterized protein</fullName>
    </submittedName>
</protein>
<evidence type="ECO:0000256" key="1">
    <source>
        <dbReference type="ARBA" id="ARBA00004613"/>
    </source>
</evidence>
<feature type="compositionally biased region" description="Low complexity" evidence="4">
    <location>
        <begin position="51"/>
        <end position="64"/>
    </location>
</feature>
<feature type="region of interest" description="Disordered" evidence="4">
    <location>
        <begin position="36"/>
        <end position="152"/>
    </location>
</feature>
<dbReference type="InterPro" id="IPR020858">
    <property type="entry name" value="Serum_albumin-like"/>
</dbReference>
<evidence type="ECO:0000256" key="4">
    <source>
        <dbReference type="SAM" id="MobiDB-lite"/>
    </source>
</evidence>
<sequence length="570" mass="59216">MEGTRGVGDGAGGTWGHGAAGAGGLGWRGRGVGVTWGQLGTRAGQGHRNQTGTAGHTGTSAGRTPRAVCPRRPFSSAAAGGGPGGAPRHPGGGGHGVPAQPPGMGQRPGRVPPRLARGRRRHPALPRPPDAAAAAAAAPERLRPPAPAGGCAGCAAAADERLLPAPQPAALRPPRREPGTPGGAGGYRGERGILGGAGTLRGAGGHRGERGHRESGDIEGKGDTSGGAGGYLGERGDIGESRDIEGNGGYWGKRGILGGAGRHRGEGLCPRCPQWKDVLDGFCTDEFGVKTRQFHCCRLHGAARRRCFSQETPAPTWDPAPAGGPSVAWNLVTEPPFPPGEPTAANLGNICGLRTLRPGPPGPGGRSGPRVRLRVRLEREYERVAGSSVRAPPPTPVSPPQWLKGLNRFCREESSVKTGQHRCCQRGGPRNRGRCFAAAAPHPEYDRELHNVSLARPGAALLRSLCGPTRLFTRPVPELLGAMTSACCPLPHLERGACAQEQLSQGIATLCATPEDAWRDPQGCCALEEPERRRCFDSSYLSQVTLGAAVAPPGTIKMLRSNQSEPYSQF</sequence>
<dbReference type="GO" id="GO:0005615">
    <property type="term" value="C:extracellular space"/>
    <property type="evidence" value="ECO:0007669"/>
    <property type="project" value="InterPro"/>
</dbReference>
<reference evidence="5" key="1">
    <citation type="submission" date="2020-10" db="EMBL/GenBank/DDBJ databases">
        <title>Catharus ustulatus (Swainson's thrush) genome, bCatUst1, primary haplotype v2.</title>
        <authorList>
            <person name="Delmore K."/>
            <person name="Vafadar M."/>
            <person name="Formenti G."/>
            <person name="Chow W."/>
            <person name="Pelan S."/>
            <person name="Howe K."/>
            <person name="Rhie A."/>
            <person name="Mountcastle J."/>
            <person name="Haase B."/>
            <person name="Fedrigo O."/>
            <person name="Jarvis E.D."/>
        </authorList>
    </citation>
    <scope>NUCLEOTIDE SEQUENCE [LARGE SCALE GENOMIC DNA]</scope>
</reference>
<feature type="compositionally biased region" description="Gly residues" evidence="4">
    <location>
        <begin position="180"/>
        <end position="205"/>
    </location>
</feature>
<dbReference type="GO" id="GO:0030500">
    <property type="term" value="P:regulation of bone mineralization"/>
    <property type="evidence" value="ECO:0007669"/>
    <property type="project" value="TreeGrafter"/>
</dbReference>
<feature type="compositionally biased region" description="Basic and acidic residues" evidence="4">
    <location>
        <begin position="234"/>
        <end position="243"/>
    </location>
</feature>
<organism evidence="5 6">
    <name type="scientific">Catharus ustulatus</name>
    <name type="common">Russet-backed thrush</name>
    <name type="synonym">Hylocichla ustulatus</name>
    <dbReference type="NCBI Taxonomy" id="91951"/>
    <lineage>
        <taxon>Eukaryota</taxon>
        <taxon>Metazoa</taxon>
        <taxon>Chordata</taxon>
        <taxon>Craniata</taxon>
        <taxon>Vertebrata</taxon>
        <taxon>Euteleostomi</taxon>
        <taxon>Archelosauria</taxon>
        <taxon>Archosauria</taxon>
        <taxon>Dinosauria</taxon>
        <taxon>Saurischia</taxon>
        <taxon>Theropoda</taxon>
        <taxon>Coelurosauria</taxon>
        <taxon>Aves</taxon>
        <taxon>Neognathae</taxon>
        <taxon>Neoaves</taxon>
        <taxon>Telluraves</taxon>
        <taxon>Australaves</taxon>
        <taxon>Passeriformes</taxon>
        <taxon>Turdidae</taxon>
        <taxon>Catharus</taxon>
    </lineage>
</organism>
<feature type="compositionally biased region" description="Gly residues" evidence="4">
    <location>
        <begin position="223"/>
        <end position="233"/>
    </location>
</feature>
<dbReference type="Ensembl" id="ENSCUST00005019215.1">
    <property type="protein sequence ID" value="ENSCUSP00005018519.1"/>
    <property type="gene ID" value="ENSCUSG00005011874.1"/>
</dbReference>
<evidence type="ECO:0000256" key="2">
    <source>
        <dbReference type="ARBA" id="ARBA00022525"/>
    </source>
</evidence>
<reference evidence="5" key="2">
    <citation type="submission" date="2025-08" db="UniProtKB">
        <authorList>
            <consortium name="Ensembl"/>
        </authorList>
    </citation>
    <scope>IDENTIFICATION</scope>
</reference>
<proteinExistence type="predicted"/>
<dbReference type="Pfam" id="PF05782">
    <property type="entry name" value="ECM1"/>
    <property type="match status" value="1"/>
</dbReference>
<dbReference type="GO" id="GO:0007165">
    <property type="term" value="P:signal transduction"/>
    <property type="evidence" value="ECO:0007669"/>
    <property type="project" value="InterPro"/>
</dbReference>
<evidence type="ECO:0000313" key="6">
    <source>
        <dbReference type="Proteomes" id="UP000694563"/>
    </source>
</evidence>
<keyword evidence="3" id="KW-0677">Repeat</keyword>
<dbReference type="InterPro" id="IPR008605">
    <property type="entry name" value="ECM1"/>
</dbReference>
<feature type="compositionally biased region" description="Low complexity" evidence="4">
    <location>
        <begin position="130"/>
        <end position="139"/>
    </location>
</feature>
<evidence type="ECO:0000313" key="5">
    <source>
        <dbReference type="Ensembl" id="ENSCUSP00005018519.1"/>
    </source>
</evidence>
<dbReference type="SUPFAM" id="SSF48552">
    <property type="entry name" value="Serum albumin-like"/>
    <property type="match status" value="3"/>
</dbReference>
<reference evidence="5" key="3">
    <citation type="submission" date="2025-09" db="UniProtKB">
        <authorList>
            <consortium name="Ensembl"/>
        </authorList>
    </citation>
    <scope>IDENTIFICATION</scope>
</reference>
<evidence type="ECO:0000256" key="3">
    <source>
        <dbReference type="ARBA" id="ARBA00022737"/>
    </source>
</evidence>
<dbReference type="Gene3D" id="1.10.246.10">
    <property type="match status" value="3"/>
</dbReference>
<dbReference type="PANTHER" id="PTHR16776">
    <property type="entry name" value="EXTRACELLULAR MATRIX PROTEIN 1"/>
    <property type="match status" value="1"/>
</dbReference>
<name>A0A8C3UUW4_CATUS</name>
<dbReference type="PANTHER" id="PTHR16776:SF3">
    <property type="entry name" value="EXTRACELLULAR MATRIX PROTEIN 1"/>
    <property type="match status" value="1"/>
</dbReference>
<feature type="compositionally biased region" description="Basic and acidic residues" evidence="4">
    <location>
        <begin position="206"/>
        <end position="222"/>
    </location>
</feature>
<accession>A0A8C3UUW4</accession>
<comment type="subcellular location">
    <subcellularLocation>
        <location evidence="1">Secreted</location>
    </subcellularLocation>
</comment>
<feature type="region of interest" description="Disordered" evidence="4">
    <location>
        <begin position="165"/>
        <end position="243"/>
    </location>
</feature>
<dbReference type="Proteomes" id="UP000694563">
    <property type="component" value="Chromosome 30"/>
</dbReference>
<feature type="compositionally biased region" description="Gly residues" evidence="4">
    <location>
        <begin position="79"/>
        <end position="96"/>
    </location>
</feature>
<keyword evidence="2" id="KW-0964">Secreted</keyword>
<dbReference type="AlphaFoldDB" id="A0A8C3UUW4"/>
<keyword evidence="6" id="KW-1185">Reference proteome</keyword>